<dbReference type="CDD" id="cd05403">
    <property type="entry name" value="NT_KNTase_like"/>
    <property type="match status" value="1"/>
</dbReference>
<dbReference type="OrthoDB" id="1957413at2"/>
<organism evidence="2 3">
    <name type="scientific">Hungatella hathewayi</name>
    <dbReference type="NCBI Taxonomy" id="154046"/>
    <lineage>
        <taxon>Bacteria</taxon>
        <taxon>Bacillati</taxon>
        <taxon>Bacillota</taxon>
        <taxon>Clostridia</taxon>
        <taxon>Lachnospirales</taxon>
        <taxon>Lachnospiraceae</taxon>
        <taxon>Hungatella</taxon>
    </lineage>
</organism>
<reference evidence="2 3" key="1">
    <citation type="submission" date="2018-08" db="EMBL/GenBank/DDBJ databases">
        <title>A genome reference for cultivated species of the human gut microbiota.</title>
        <authorList>
            <person name="Zou Y."/>
            <person name="Xue W."/>
            <person name="Luo G."/>
        </authorList>
    </citation>
    <scope>NUCLEOTIDE SEQUENCE [LARGE SCALE GENOMIC DNA]</scope>
    <source>
        <strain evidence="2 3">AF19-13AC</strain>
    </source>
</reference>
<sequence length="140" mass="16512">MTIQVSVNNEAKEKAVARLYELLALQSKVEQQFNGYRYNVFIFGSYLTTRYVEGKSDIDIAVYTKDFELYKRLSLYLEEYFNHKGVASDIFYIDTMMEAPIYCAPLKSKVQFTDYYPEELIKFRQACQRKLEETKARMVG</sequence>
<accession>A0A3E3DKC3</accession>
<protein>
    <submittedName>
        <fullName evidence="2">Nucleotidyltransferase domain-containing protein</fullName>
    </submittedName>
</protein>
<dbReference type="AlphaFoldDB" id="A0A3E3DKC3"/>
<evidence type="ECO:0000259" key="1">
    <source>
        <dbReference type="Pfam" id="PF01909"/>
    </source>
</evidence>
<dbReference type="InterPro" id="IPR002934">
    <property type="entry name" value="Polymerase_NTP_transf_dom"/>
</dbReference>
<name>A0A3E3DKC3_9FIRM</name>
<feature type="domain" description="Polymerase nucleotidyl transferase" evidence="1">
    <location>
        <begin position="30"/>
        <end position="103"/>
    </location>
</feature>
<dbReference type="InterPro" id="IPR043519">
    <property type="entry name" value="NT_sf"/>
</dbReference>
<gene>
    <name evidence="2" type="ORF">DWX31_14085</name>
</gene>
<dbReference type="Proteomes" id="UP000261023">
    <property type="component" value="Unassembled WGS sequence"/>
</dbReference>
<dbReference type="Pfam" id="PF01909">
    <property type="entry name" value="NTP_transf_2"/>
    <property type="match status" value="1"/>
</dbReference>
<evidence type="ECO:0000313" key="3">
    <source>
        <dbReference type="Proteomes" id="UP000261023"/>
    </source>
</evidence>
<evidence type="ECO:0000313" key="2">
    <source>
        <dbReference type="EMBL" id="RGD69732.1"/>
    </source>
</evidence>
<dbReference type="GO" id="GO:0016779">
    <property type="term" value="F:nucleotidyltransferase activity"/>
    <property type="evidence" value="ECO:0007669"/>
    <property type="project" value="InterPro"/>
</dbReference>
<dbReference type="SUPFAM" id="SSF81301">
    <property type="entry name" value="Nucleotidyltransferase"/>
    <property type="match status" value="1"/>
</dbReference>
<proteinExistence type="predicted"/>
<dbReference type="Gene3D" id="3.30.460.10">
    <property type="entry name" value="Beta Polymerase, domain 2"/>
    <property type="match status" value="1"/>
</dbReference>
<dbReference type="EMBL" id="QTJW01000009">
    <property type="protein sequence ID" value="RGD69732.1"/>
    <property type="molecule type" value="Genomic_DNA"/>
</dbReference>
<comment type="caution">
    <text evidence="2">The sequence shown here is derived from an EMBL/GenBank/DDBJ whole genome shotgun (WGS) entry which is preliminary data.</text>
</comment>
<dbReference type="RefSeq" id="WP_025529649.1">
    <property type="nucleotide sequence ID" value="NZ_QTJW01000009.1"/>
</dbReference>
<keyword evidence="2" id="KW-0808">Transferase</keyword>